<evidence type="ECO:0000256" key="4">
    <source>
        <dbReference type="ARBA" id="ARBA00022723"/>
    </source>
</evidence>
<organism evidence="8 9">
    <name type="scientific">Dactylosporangium salmoneum</name>
    <dbReference type="NCBI Taxonomy" id="53361"/>
    <lineage>
        <taxon>Bacteria</taxon>
        <taxon>Bacillati</taxon>
        <taxon>Actinomycetota</taxon>
        <taxon>Actinomycetes</taxon>
        <taxon>Micromonosporales</taxon>
        <taxon>Micromonosporaceae</taxon>
        <taxon>Dactylosporangium</taxon>
    </lineage>
</organism>
<keyword evidence="6" id="KW-0665">Pyrimidine biosynthesis</keyword>
<dbReference type="PANTHER" id="PTHR43668:SF2">
    <property type="entry name" value="ALLANTOINASE"/>
    <property type="match status" value="1"/>
</dbReference>
<evidence type="ECO:0000256" key="6">
    <source>
        <dbReference type="ARBA" id="ARBA00022975"/>
    </source>
</evidence>
<accession>A0ABP5SYW8</accession>
<keyword evidence="4" id="KW-0479">Metal-binding</keyword>
<comment type="cofactor">
    <cofactor evidence="1">
        <name>Zn(2+)</name>
        <dbReference type="ChEBI" id="CHEBI:29105"/>
    </cofactor>
</comment>
<evidence type="ECO:0000256" key="3">
    <source>
        <dbReference type="ARBA" id="ARBA00010286"/>
    </source>
</evidence>
<name>A0ABP5SYW8_9ACTN</name>
<dbReference type="Gene3D" id="2.30.40.10">
    <property type="entry name" value="Urease, subunit C, domain 1"/>
    <property type="match status" value="1"/>
</dbReference>
<evidence type="ECO:0000313" key="8">
    <source>
        <dbReference type="EMBL" id="GAA2339631.1"/>
    </source>
</evidence>
<dbReference type="Proteomes" id="UP001501444">
    <property type="component" value="Unassembled WGS sequence"/>
</dbReference>
<keyword evidence="5" id="KW-0378">Hydrolase</keyword>
<protein>
    <submittedName>
        <fullName evidence="8">Dihydroorotase</fullName>
    </submittedName>
</protein>
<dbReference type="PROSITE" id="PS00483">
    <property type="entry name" value="DIHYDROOROTASE_2"/>
    <property type="match status" value="1"/>
</dbReference>
<reference evidence="9" key="1">
    <citation type="journal article" date="2019" name="Int. J. Syst. Evol. Microbiol.">
        <title>The Global Catalogue of Microorganisms (GCM) 10K type strain sequencing project: providing services to taxonomists for standard genome sequencing and annotation.</title>
        <authorList>
            <consortium name="The Broad Institute Genomics Platform"/>
            <consortium name="The Broad Institute Genome Sequencing Center for Infectious Disease"/>
            <person name="Wu L."/>
            <person name="Ma J."/>
        </authorList>
    </citation>
    <scope>NUCLEOTIDE SEQUENCE [LARGE SCALE GENOMIC DNA]</scope>
    <source>
        <strain evidence="9">JCM 3272</strain>
    </source>
</reference>
<dbReference type="InterPro" id="IPR006680">
    <property type="entry name" value="Amidohydro-rel"/>
</dbReference>
<dbReference type="CDD" id="cd01317">
    <property type="entry name" value="DHOase_IIa"/>
    <property type="match status" value="1"/>
</dbReference>
<keyword evidence="9" id="KW-1185">Reference proteome</keyword>
<comment type="caution">
    <text evidence="8">The sequence shown here is derived from an EMBL/GenBank/DDBJ whole genome shotgun (WGS) entry which is preliminary data.</text>
</comment>
<dbReference type="SUPFAM" id="SSF51338">
    <property type="entry name" value="Composite domain of metallo-dependent hydrolases"/>
    <property type="match status" value="1"/>
</dbReference>
<evidence type="ECO:0000256" key="1">
    <source>
        <dbReference type="ARBA" id="ARBA00001947"/>
    </source>
</evidence>
<evidence type="ECO:0000256" key="5">
    <source>
        <dbReference type="ARBA" id="ARBA00022801"/>
    </source>
</evidence>
<dbReference type="InterPro" id="IPR050138">
    <property type="entry name" value="DHOase/Allantoinase_Hydrolase"/>
</dbReference>
<dbReference type="EMBL" id="BAAARV010000019">
    <property type="protein sequence ID" value="GAA2339631.1"/>
    <property type="molecule type" value="Genomic_DNA"/>
</dbReference>
<comment type="function">
    <text evidence="2">Catalyzes the reversible cyclization of carbamoyl aspartate to dihydroorotate.</text>
</comment>
<feature type="domain" description="Amidohydrolase-related" evidence="7">
    <location>
        <begin position="41"/>
        <end position="414"/>
    </location>
</feature>
<dbReference type="RefSeq" id="WP_344612193.1">
    <property type="nucleotide sequence ID" value="NZ_BAAARV010000019.1"/>
</dbReference>
<sequence length="417" mass="44022">MPRFDAVRIAPDGPLVNVTIAAGEIRSIEPAGTEPPETVRMLLPALVDLHTHLRDPGHTEAEDLVSGTAAAAAGGYSDVFAMANTSPPTDRVARVADLLRRAPHRTTRIHPVSAVTIDLDGRRLVDVPALAAAGVRIFSDDGRCVTDPVFVRAMLEASRDLGVVLAQHAQDPATVGPGVINARVASRAGAAPWPPAGEERIIDRDLAIAADTGGHLHICHVSTARSVELIRQAKRSGISVTCEVTPHHLVLDDEVALRAGAALKVNPPLRSADDTTALRDALIDGTIDIVATDHAPHPAATKARGWAGSAFGLTGLETALAVVAEVLRSPQSDEVDWERLVEVLSLVPARIGGIGHHAGRPVRVGEPANLCLVETGTRAPIRIDGHRSRSRNSPFDGWAARERVVCTVVDGRVVRPS</sequence>
<dbReference type="InterPro" id="IPR002195">
    <property type="entry name" value="Dihydroorotase_CS"/>
</dbReference>
<evidence type="ECO:0000256" key="2">
    <source>
        <dbReference type="ARBA" id="ARBA00002368"/>
    </source>
</evidence>
<proteinExistence type="inferred from homology"/>
<dbReference type="NCBIfam" id="TIGR00857">
    <property type="entry name" value="pyrC_multi"/>
    <property type="match status" value="1"/>
</dbReference>
<dbReference type="InterPro" id="IPR032466">
    <property type="entry name" value="Metal_Hydrolase"/>
</dbReference>
<evidence type="ECO:0000259" key="7">
    <source>
        <dbReference type="Pfam" id="PF01979"/>
    </source>
</evidence>
<comment type="similarity">
    <text evidence="3">Belongs to the metallo-dependent hydrolases superfamily. DHOase family. Class I DHOase subfamily.</text>
</comment>
<dbReference type="InterPro" id="IPR004722">
    <property type="entry name" value="DHOase"/>
</dbReference>
<dbReference type="Pfam" id="PF01979">
    <property type="entry name" value="Amidohydro_1"/>
    <property type="match status" value="1"/>
</dbReference>
<gene>
    <name evidence="8" type="ORF">GCM10010170_021910</name>
</gene>
<evidence type="ECO:0000313" key="9">
    <source>
        <dbReference type="Proteomes" id="UP001501444"/>
    </source>
</evidence>
<dbReference type="InterPro" id="IPR011059">
    <property type="entry name" value="Metal-dep_hydrolase_composite"/>
</dbReference>
<dbReference type="SUPFAM" id="SSF51556">
    <property type="entry name" value="Metallo-dependent hydrolases"/>
    <property type="match status" value="1"/>
</dbReference>
<dbReference type="Gene3D" id="3.20.20.140">
    <property type="entry name" value="Metal-dependent hydrolases"/>
    <property type="match status" value="1"/>
</dbReference>
<dbReference type="PANTHER" id="PTHR43668">
    <property type="entry name" value="ALLANTOINASE"/>
    <property type="match status" value="1"/>
</dbReference>